<evidence type="ECO:0000256" key="9">
    <source>
        <dbReference type="ARBA" id="ARBA00055157"/>
    </source>
</evidence>
<name>A0A1B9IBB8_9TREE</name>
<dbReference type="OrthoDB" id="436637at2759"/>
<evidence type="ECO:0000313" key="14">
    <source>
        <dbReference type="EMBL" id="OCF52859.1"/>
    </source>
</evidence>
<dbReference type="Pfam" id="PF23726">
    <property type="entry name" value="Beta-prop_RSE1_2nd"/>
    <property type="match status" value="1"/>
</dbReference>
<evidence type="ECO:0000256" key="6">
    <source>
        <dbReference type="ARBA" id="ARBA00023242"/>
    </source>
</evidence>
<feature type="domain" description="RSE1/DDB1/CPSF1 C-terminal" evidence="11">
    <location>
        <begin position="864"/>
        <end position="1183"/>
    </location>
</feature>
<gene>
    <name evidence="14" type="ORF">I206_00158</name>
</gene>
<dbReference type="GO" id="GO:0003676">
    <property type="term" value="F:nucleic acid binding"/>
    <property type="evidence" value="ECO:0007669"/>
    <property type="project" value="InterPro"/>
</dbReference>
<organism evidence="14">
    <name type="scientific">Kwoniella pini CBS 10737</name>
    <dbReference type="NCBI Taxonomy" id="1296096"/>
    <lineage>
        <taxon>Eukaryota</taxon>
        <taxon>Fungi</taxon>
        <taxon>Dikarya</taxon>
        <taxon>Basidiomycota</taxon>
        <taxon>Agaricomycotina</taxon>
        <taxon>Tremellomycetes</taxon>
        <taxon>Tremellales</taxon>
        <taxon>Cryptococcaceae</taxon>
        <taxon>Kwoniella</taxon>
    </lineage>
</organism>
<dbReference type="InterPro" id="IPR050358">
    <property type="entry name" value="RSE1/DDB1/CFT1"/>
</dbReference>
<dbReference type="GO" id="GO:0008380">
    <property type="term" value="P:RNA splicing"/>
    <property type="evidence" value="ECO:0007669"/>
    <property type="project" value="UniProtKB-KW"/>
</dbReference>
<evidence type="ECO:0000256" key="1">
    <source>
        <dbReference type="ARBA" id="ARBA00004123"/>
    </source>
</evidence>
<evidence type="ECO:0000259" key="11">
    <source>
        <dbReference type="Pfam" id="PF03178"/>
    </source>
</evidence>
<dbReference type="Gene3D" id="2.130.10.10">
    <property type="entry name" value="YVTN repeat-like/Quinoprotein amine dehydrogenase"/>
    <property type="match status" value="3"/>
</dbReference>
<evidence type="ECO:0000256" key="4">
    <source>
        <dbReference type="ARBA" id="ARBA00022728"/>
    </source>
</evidence>
<dbReference type="InterPro" id="IPR015943">
    <property type="entry name" value="WD40/YVTN_repeat-like_dom_sf"/>
</dbReference>
<dbReference type="GO" id="GO:0006397">
    <property type="term" value="P:mRNA processing"/>
    <property type="evidence" value="ECO:0007669"/>
    <property type="project" value="UniProtKB-KW"/>
</dbReference>
<evidence type="ECO:0000259" key="12">
    <source>
        <dbReference type="Pfam" id="PF10433"/>
    </source>
</evidence>
<dbReference type="Pfam" id="PF03178">
    <property type="entry name" value="CPSF_A"/>
    <property type="match status" value="1"/>
</dbReference>
<protein>
    <recommendedName>
        <fullName evidence="8">Pre-mRNA-splicing factor RSE1</fullName>
    </recommendedName>
    <alternativeName>
        <fullName evidence="10">Pre-mRNA-splicing factor rse1</fullName>
    </alternativeName>
</protein>
<evidence type="ECO:0000256" key="5">
    <source>
        <dbReference type="ARBA" id="ARBA00023187"/>
    </source>
</evidence>
<dbReference type="AlphaFoldDB" id="A0A1B9IBB8"/>
<comment type="subcellular location">
    <subcellularLocation>
        <location evidence="1">Nucleus</location>
    </subcellularLocation>
</comment>
<keyword evidence="6" id="KW-0539">Nucleus</keyword>
<reference evidence="14" key="1">
    <citation type="submission" date="2013-07" db="EMBL/GenBank/DDBJ databases">
        <title>The Genome Sequence of Cryptococcus pinus CBS10737.</title>
        <authorList>
            <consortium name="The Broad Institute Genome Sequencing Platform"/>
            <person name="Cuomo C."/>
            <person name="Litvintseva A."/>
            <person name="Chen Y."/>
            <person name="Heitman J."/>
            <person name="Sun S."/>
            <person name="Springer D."/>
            <person name="Dromer F."/>
            <person name="Young S.K."/>
            <person name="Zeng Q."/>
            <person name="Gargeya S."/>
            <person name="Fitzgerald M."/>
            <person name="Abouelleil A."/>
            <person name="Alvarado L."/>
            <person name="Berlin A.M."/>
            <person name="Chapman S.B."/>
            <person name="Dewar J."/>
            <person name="Goldberg J."/>
            <person name="Griggs A."/>
            <person name="Gujja S."/>
            <person name="Hansen M."/>
            <person name="Howarth C."/>
            <person name="Imamovic A."/>
            <person name="Larimer J."/>
            <person name="McCowan C."/>
            <person name="Murphy C."/>
            <person name="Pearson M."/>
            <person name="Priest M."/>
            <person name="Roberts A."/>
            <person name="Saif S."/>
            <person name="Shea T."/>
            <person name="Sykes S."/>
            <person name="Wortman J."/>
            <person name="Nusbaum C."/>
            <person name="Birren B."/>
        </authorList>
    </citation>
    <scope>NUCLEOTIDE SEQUENCE [LARGE SCALE GENOMIC DNA]</scope>
    <source>
        <strain evidence="14">CBS 10737</strain>
    </source>
</reference>
<dbReference type="PANTHER" id="PTHR10644">
    <property type="entry name" value="DNA REPAIR/RNA PROCESSING CPSF FAMILY"/>
    <property type="match status" value="1"/>
</dbReference>
<comment type="function">
    <text evidence="9">Involved in pre-mRNA splicing and cell cycle control.</text>
</comment>
<evidence type="ECO:0000256" key="8">
    <source>
        <dbReference type="ARBA" id="ARBA00040134"/>
    </source>
</evidence>
<dbReference type="EMBL" id="KI894007">
    <property type="protein sequence ID" value="OCF52859.1"/>
    <property type="molecule type" value="Genomic_DNA"/>
</dbReference>
<evidence type="ECO:0000259" key="13">
    <source>
        <dbReference type="Pfam" id="PF23726"/>
    </source>
</evidence>
<keyword evidence="5" id="KW-0508">mRNA splicing</keyword>
<evidence type="ECO:0000256" key="3">
    <source>
        <dbReference type="ARBA" id="ARBA00022664"/>
    </source>
</evidence>
<evidence type="ECO:0000256" key="7">
    <source>
        <dbReference type="ARBA" id="ARBA00038266"/>
    </source>
</evidence>
<comment type="similarity">
    <text evidence="7">Belongs to the RSE1 family.</text>
</comment>
<dbReference type="FunFam" id="2.130.10.10:FF:000068">
    <property type="entry name" value="Pre-mRNA-splicing factor rse1, variant"/>
    <property type="match status" value="1"/>
</dbReference>
<dbReference type="InterPro" id="IPR058543">
    <property type="entry name" value="Beta-prop_RSE1/DDB1/CPSF1_2nd"/>
</dbReference>
<feature type="domain" description="RSE1/DDB1/CPSF1 first beta-propeller" evidence="12">
    <location>
        <begin position="14"/>
        <end position="419"/>
    </location>
</feature>
<dbReference type="GO" id="GO:0005681">
    <property type="term" value="C:spliceosomal complex"/>
    <property type="evidence" value="ECO:0007669"/>
    <property type="project" value="UniProtKB-KW"/>
</dbReference>
<dbReference type="Pfam" id="PF10433">
    <property type="entry name" value="Beta-prop_RSE1_1st"/>
    <property type="match status" value="1"/>
</dbReference>
<keyword evidence="4" id="KW-0747">Spliceosome</keyword>
<reference evidence="14" key="2">
    <citation type="submission" date="2016-07" db="EMBL/GenBank/DDBJ databases">
        <title>Evolution of pathogenesis and genome organization in the Tremellales.</title>
        <authorList>
            <person name="Cuomo C."/>
            <person name="Litvintseva A."/>
            <person name="Heitman J."/>
            <person name="Chen Y."/>
            <person name="Sun S."/>
            <person name="Springer D."/>
            <person name="Dromer F."/>
            <person name="Young S."/>
            <person name="Zeng Q."/>
            <person name="Chapman S."/>
            <person name="Gujja S."/>
            <person name="Saif S."/>
            <person name="Birren B."/>
        </authorList>
    </citation>
    <scope>NUCLEOTIDE SEQUENCE</scope>
    <source>
        <strain evidence="14">CBS 10737</strain>
    </source>
</reference>
<proteinExistence type="inferred from homology"/>
<dbReference type="InterPro" id="IPR018846">
    <property type="entry name" value="Beta-prop_RSE1/DDB1/CPSF1_1st"/>
</dbReference>
<evidence type="ECO:0000256" key="10">
    <source>
        <dbReference type="ARBA" id="ARBA00068521"/>
    </source>
</evidence>
<keyword evidence="3" id="KW-0507">mRNA processing</keyword>
<evidence type="ECO:0000256" key="2">
    <source>
        <dbReference type="ARBA" id="ARBA00011524"/>
    </source>
</evidence>
<sequence>MHLLNLTLQAPSNITQAVVGSFSGAKGQEILAIRGGTKLEILKLNPATGQLDTICSTEAFGTVRNVLGFRLAGMTKDYILASSDSGRLSIIEFVVAPTPHFESLYQEVYGKSGSRRVVPGQYLAVDPKGRSCLVGAAVDRSKLVYVLNRNSEGKLFPSSPLEAHRNHNLVTHIVGVDQGYDNPLYAALEMDYSESDEDPSGEAFENVQKYLTFYELDLGLNHVVRKWSEPTDRRANLLVQVPGGQNANSDRFDGPSGVLVCTEDHIIWKHMDVEAHRIPIPRRRNPLAQRGEKSRGLIIVAAVMHKIKGAFFFLMQSEDGDLYKVWIDHEGEDVKALKIKYFDTVPVANSLCILKSGYLFVASEFSDQNLYQFQALGDDDGEQEWSSTDYPDNGNVEGPLPFAFFNPRPLQNLLQVDTLSSLDPITDASVVNLLGPGSDTPQIYAACGRGPRSTFRTLKHGLDVSVLVSSPLPGVPTNVWTLKLTDEDEYDSYIVLSFPNGTLVLSIGATIEEVNDTGFLSSGPTLAVQQLGDSGLLQVHPYGLRHIRGADRVDEWPAPPGQTIVAATTNKRQVVIALSTAELVYFELDPEGSLSEYQDKKGLPGNATCLSIAEVPEGRRRTPFLAVGCDNQTVSVISLEPDSTLTTLSLQALTAPPSSICLAEIFDTSIDKNRATMFLNIGLANGVLLRTVVDPVDGSLSDTRLRFLGAKPPKLVRSTIHGQPSVMAFSSRTWLLYTYQDMLQTQPLIYDTLEYAWNLSAAMCPDGLIGISGNTLRIFTIPKLGEKLKQDVLPLTYTPRKFISHPYNTIFYMIESDHRTYAPSAVEKIINEKQASGSRVDATVLTLPPNEFGRPRAGAGHWASLLRVLDPLTNESIATFDLDEDEAAFSIAIAYFERGGGEPFLVVGTGVKTTLAPRGCQEGYLRVYAIKEQGRVLEFLHKTKTDDVPLCLAAFQGFLLAGVGKSLRLYEMGKKALLRKCENNSFPTGVATINVQGARIIVGDMQESTFYCVYRSVPTRQLLIFADDTQPRWLTCVTEVDYKTIVCGDKFGNIFLNRLDSGVSEKVDDDPTGATILHEKSFLMGAAHKTELLAHYNVGSIVTSITKIPLVAGGRDVLVYTTISGSVGALIPFVSMDDVEYMTTLEMHMRSQNVSLVGRDHLAYRGYYVPVKGVIDGDLCENFNLLPYSKQQAIAADLDADSVGEVLKKLEQMRTSSAF</sequence>
<dbReference type="FunFam" id="2.130.10.10:FF:001143">
    <property type="entry name" value="Pre-mRNA-splicing factor rse-1, putative"/>
    <property type="match status" value="1"/>
</dbReference>
<dbReference type="InterPro" id="IPR004871">
    <property type="entry name" value="RSE1/DDB1/CPSF1_C"/>
</dbReference>
<dbReference type="InterPro" id="IPR036322">
    <property type="entry name" value="WD40_repeat_dom_sf"/>
</dbReference>
<feature type="domain" description="RSE1/DDB1/CPSF1 second beta-propeller" evidence="13">
    <location>
        <begin position="465"/>
        <end position="781"/>
    </location>
</feature>
<dbReference type="STRING" id="1296096.A0A1B9IBB8"/>
<comment type="subunit">
    <text evidence="2">Associated with the spliceosome.</text>
</comment>
<dbReference type="SUPFAM" id="SSF50978">
    <property type="entry name" value="WD40 repeat-like"/>
    <property type="match status" value="1"/>
</dbReference>
<accession>A0A1B9IBB8</accession>